<dbReference type="PROSITE" id="PS50011">
    <property type="entry name" value="PROTEIN_KINASE_DOM"/>
    <property type="match status" value="1"/>
</dbReference>
<evidence type="ECO:0000256" key="6">
    <source>
        <dbReference type="ARBA" id="ARBA00022777"/>
    </source>
</evidence>
<dbReference type="Gene3D" id="3.30.200.20">
    <property type="entry name" value="Phosphorylase Kinase, domain 1"/>
    <property type="match status" value="1"/>
</dbReference>
<keyword evidence="6 15" id="KW-0418">Kinase</keyword>
<organism evidence="15 16">
    <name type="scientific">Giardia intestinalis (strain P15)</name>
    <name type="common">Giardia lamblia</name>
    <dbReference type="NCBI Taxonomy" id="658858"/>
    <lineage>
        <taxon>Eukaryota</taxon>
        <taxon>Metamonada</taxon>
        <taxon>Diplomonadida</taxon>
        <taxon>Hexamitidae</taxon>
        <taxon>Giardiinae</taxon>
        <taxon>Giardia</taxon>
    </lineage>
</organism>
<dbReference type="EC" id="2.7.11.1" evidence="2"/>
<dbReference type="GO" id="GO:0004674">
    <property type="term" value="F:protein serine/threonine kinase activity"/>
    <property type="evidence" value="ECO:0007669"/>
    <property type="project" value="UniProtKB-KW"/>
</dbReference>
<comment type="catalytic activity">
    <reaction evidence="8">
        <text>L-threonyl-[protein] + ATP = O-phospho-L-threonyl-[protein] + ADP + H(+)</text>
        <dbReference type="Rhea" id="RHEA:46608"/>
        <dbReference type="Rhea" id="RHEA-COMP:11060"/>
        <dbReference type="Rhea" id="RHEA-COMP:11605"/>
        <dbReference type="ChEBI" id="CHEBI:15378"/>
        <dbReference type="ChEBI" id="CHEBI:30013"/>
        <dbReference type="ChEBI" id="CHEBI:30616"/>
        <dbReference type="ChEBI" id="CHEBI:61977"/>
        <dbReference type="ChEBI" id="CHEBI:456216"/>
        <dbReference type="EC" id="2.7.11.1"/>
    </reaction>
</comment>
<dbReference type="SUPFAM" id="SSF56112">
    <property type="entry name" value="Protein kinase-like (PK-like)"/>
    <property type="match status" value="1"/>
</dbReference>
<protein>
    <recommendedName>
        <fullName evidence="2">non-specific serine/threonine protein kinase</fullName>
        <ecNumber evidence="2">2.7.11.1</ecNumber>
    </recommendedName>
</protein>
<keyword evidence="7 10" id="KW-0067">ATP-binding</keyword>
<gene>
    <name evidence="15" type="ORF">GLP15_1089</name>
</gene>
<evidence type="ECO:0000256" key="4">
    <source>
        <dbReference type="ARBA" id="ARBA00022679"/>
    </source>
</evidence>
<feature type="binding site" evidence="10">
    <location>
        <position position="64"/>
    </location>
    <ligand>
        <name>ATP</name>
        <dbReference type="ChEBI" id="CHEBI:30616"/>
    </ligand>
</feature>
<keyword evidence="5 10" id="KW-0547">Nucleotide-binding</keyword>
<feature type="domain" description="Protein kinase" evidence="14">
    <location>
        <begin position="35"/>
        <end position="301"/>
    </location>
</feature>
<name>E1F2L2_GIAIA</name>
<evidence type="ECO:0000256" key="10">
    <source>
        <dbReference type="PROSITE-ProRule" id="PRU10141"/>
    </source>
</evidence>
<dbReference type="PROSITE" id="PS00107">
    <property type="entry name" value="PROTEIN_KINASE_ATP"/>
    <property type="match status" value="1"/>
</dbReference>
<dbReference type="GO" id="GO:0005524">
    <property type="term" value="F:ATP binding"/>
    <property type="evidence" value="ECO:0007669"/>
    <property type="project" value="UniProtKB-UniRule"/>
</dbReference>
<accession>E1F2L2</accession>
<dbReference type="Pfam" id="PF00069">
    <property type="entry name" value="Pkinase"/>
    <property type="match status" value="1"/>
</dbReference>
<evidence type="ECO:0000256" key="7">
    <source>
        <dbReference type="ARBA" id="ARBA00022840"/>
    </source>
</evidence>
<evidence type="ECO:0000256" key="1">
    <source>
        <dbReference type="ARBA" id="ARBA00010886"/>
    </source>
</evidence>
<dbReference type="OMA" id="TRERQYL"/>
<dbReference type="PANTHER" id="PTHR44899:SF10">
    <property type="entry name" value="NIMA-RELATED KINASE 2"/>
    <property type="match status" value="1"/>
</dbReference>
<dbReference type="InterPro" id="IPR017441">
    <property type="entry name" value="Protein_kinase_ATP_BS"/>
</dbReference>
<evidence type="ECO:0000256" key="12">
    <source>
        <dbReference type="SAM" id="Coils"/>
    </source>
</evidence>
<evidence type="ECO:0000256" key="5">
    <source>
        <dbReference type="ARBA" id="ARBA00022741"/>
    </source>
</evidence>
<dbReference type="PROSITE" id="PS00108">
    <property type="entry name" value="PROTEIN_KINASE_ST"/>
    <property type="match status" value="1"/>
</dbReference>
<dbReference type="VEuPathDB" id="GiardiaDB:GLP15_1089"/>
<reference evidence="15 16" key="1">
    <citation type="journal article" date="2010" name="BMC Genomics">
        <title>Genome analysis and comparative genomics of a Giardia intestinalis assemblage E isolate.</title>
        <authorList>
            <person name="Jerlstrom-Hultqvist J."/>
            <person name="Franzen O."/>
            <person name="Ankarklev J."/>
            <person name="Xu F."/>
            <person name="Nohynkova E."/>
            <person name="Andersson J.O."/>
            <person name="Svard S.G."/>
            <person name="Andersson B."/>
        </authorList>
    </citation>
    <scope>NUCLEOTIDE SEQUENCE [LARGE SCALE GENOMIC DNA]</scope>
    <source>
        <strain evidence="15 16">P15</strain>
    </source>
</reference>
<dbReference type="EMBL" id="ACVC01000137">
    <property type="protein sequence ID" value="EFO63304.1"/>
    <property type="molecule type" value="Genomic_DNA"/>
</dbReference>
<dbReference type="AlphaFoldDB" id="E1F2L2"/>
<dbReference type="OrthoDB" id="248923at2759"/>
<dbReference type="PANTHER" id="PTHR44899">
    <property type="entry name" value="CAMK FAMILY PROTEIN KINASE"/>
    <property type="match status" value="1"/>
</dbReference>
<evidence type="ECO:0000313" key="15">
    <source>
        <dbReference type="EMBL" id="EFO63304.1"/>
    </source>
</evidence>
<dbReference type="InterPro" id="IPR011009">
    <property type="entry name" value="Kinase-like_dom_sf"/>
</dbReference>
<dbReference type="STRING" id="658858.E1F2L2"/>
<feature type="coiled-coil region" evidence="12">
    <location>
        <begin position="359"/>
        <end position="390"/>
    </location>
</feature>
<evidence type="ECO:0000256" key="2">
    <source>
        <dbReference type="ARBA" id="ARBA00012513"/>
    </source>
</evidence>
<evidence type="ECO:0000256" key="11">
    <source>
        <dbReference type="RuleBase" id="RU000304"/>
    </source>
</evidence>
<dbReference type="InterPro" id="IPR051131">
    <property type="entry name" value="NEK_Ser/Thr_kinase_NIMA"/>
</dbReference>
<evidence type="ECO:0000256" key="3">
    <source>
        <dbReference type="ARBA" id="ARBA00022527"/>
    </source>
</evidence>
<dbReference type="SMART" id="SM00220">
    <property type="entry name" value="S_TKc"/>
    <property type="match status" value="1"/>
</dbReference>
<feature type="region of interest" description="Disordered" evidence="13">
    <location>
        <begin position="1"/>
        <end position="22"/>
    </location>
</feature>
<keyword evidence="4" id="KW-0808">Transferase</keyword>
<dbReference type="InterPro" id="IPR008271">
    <property type="entry name" value="Ser/Thr_kinase_AS"/>
</dbReference>
<evidence type="ECO:0000313" key="16">
    <source>
        <dbReference type="Proteomes" id="UP000008974"/>
    </source>
</evidence>
<dbReference type="InterPro" id="IPR000719">
    <property type="entry name" value="Prot_kinase_dom"/>
</dbReference>
<dbReference type="Proteomes" id="UP000008974">
    <property type="component" value="Unassembled WGS sequence"/>
</dbReference>
<evidence type="ECO:0000256" key="13">
    <source>
        <dbReference type="SAM" id="MobiDB-lite"/>
    </source>
</evidence>
<keyword evidence="12" id="KW-0175">Coiled coil</keyword>
<comment type="caution">
    <text evidence="15">The sequence shown here is derived from an EMBL/GenBank/DDBJ whole genome shotgun (WGS) entry which is preliminary data.</text>
</comment>
<evidence type="ECO:0000256" key="8">
    <source>
        <dbReference type="ARBA" id="ARBA00047899"/>
    </source>
</evidence>
<dbReference type="CDD" id="cd08217">
    <property type="entry name" value="STKc_Nek2"/>
    <property type="match status" value="1"/>
</dbReference>
<evidence type="ECO:0000256" key="9">
    <source>
        <dbReference type="ARBA" id="ARBA00048679"/>
    </source>
</evidence>
<evidence type="ECO:0000259" key="14">
    <source>
        <dbReference type="PROSITE" id="PS50011"/>
    </source>
</evidence>
<comment type="catalytic activity">
    <reaction evidence="9">
        <text>L-seryl-[protein] + ATP = O-phospho-L-seryl-[protein] + ADP + H(+)</text>
        <dbReference type="Rhea" id="RHEA:17989"/>
        <dbReference type="Rhea" id="RHEA-COMP:9863"/>
        <dbReference type="Rhea" id="RHEA-COMP:11604"/>
        <dbReference type="ChEBI" id="CHEBI:15378"/>
        <dbReference type="ChEBI" id="CHEBI:29999"/>
        <dbReference type="ChEBI" id="CHEBI:30616"/>
        <dbReference type="ChEBI" id="CHEBI:83421"/>
        <dbReference type="ChEBI" id="CHEBI:456216"/>
        <dbReference type="EC" id="2.7.11.1"/>
    </reaction>
</comment>
<dbReference type="Gene3D" id="1.10.510.10">
    <property type="entry name" value="Transferase(Phosphotransferase) domain 1"/>
    <property type="match status" value="1"/>
</dbReference>
<sequence>MANAGGRQAAGGMGQAFGAKPTSAGKEAKDVRQQYIFLNIIGSGSFGKVHKVQSRMNGRIFACKEIDYAKMSEKEKKLLVHEVNTLKELSHENIVSYIDRFVERENAKMFIVMEYCENGDLARYIKRHKTDRRYIAEEKIWSVFVQLLHALNYCHSLHKHDDTGTHKVIHRDIKPGNVFLTRDGSIKLGDFGLCRSLGELSQAKTNVGTPLYMAIEVLQKQSYTEKADIWSLGCVIYELCALQPPFVASNMDSLKAKVKQGARPAIPAHYSSDLSAVIDSMLNSNFNSRPSAAELLNHRKIIEMSERMKNAGMTGAGMQAAVNPPPPVQAPASAAAPRAGEALAALKNEAANIGNPVDVAQKERELKEWEERLQQREQQIRAREEQVERALVSGKSNGGAYKYKM</sequence>
<proteinExistence type="inferred from homology"/>
<comment type="similarity">
    <text evidence="1">Belongs to the protein kinase superfamily. NEK Ser/Thr protein kinase family. NIMA subfamily.</text>
</comment>
<dbReference type="FunFam" id="3.30.200.20:FF:000097">
    <property type="entry name" value="Probable serine/threonine-protein kinase nek1"/>
    <property type="match status" value="1"/>
</dbReference>
<keyword evidence="3 11" id="KW-0723">Serine/threonine-protein kinase</keyword>